<dbReference type="EMBL" id="PSZC01000014">
    <property type="protein sequence ID" value="PPJ36345.1"/>
    <property type="molecule type" value="Genomic_DNA"/>
</dbReference>
<keyword evidence="1" id="KW-0238">DNA-binding</keyword>
<dbReference type="PROSITE" id="PS50110">
    <property type="entry name" value="RESPONSE_REGULATORY"/>
    <property type="match status" value="1"/>
</dbReference>
<dbReference type="AlphaFoldDB" id="A0A2S6AM83"/>
<comment type="caution">
    <text evidence="4">The sequence shown here is derived from an EMBL/GenBank/DDBJ whole genome shotgun (WGS) entry which is preliminary data.</text>
</comment>
<dbReference type="InterPro" id="IPR039420">
    <property type="entry name" value="WalR-like"/>
</dbReference>
<reference evidence="4 5" key="1">
    <citation type="submission" date="2018-02" db="EMBL/GenBank/DDBJ databases">
        <title>8 Nocardia nova and 1 Nocardia cyriacigeorgica strain used for evolution to TMP-SMX.</title>
        <authorList>
            <person name="Mehta H."/>
            <person name="Weng J."/>
            <person name="Shamoo Y."/>
        </authorList>
    </citation>
    <scope>NUCLEOTIDE SEQUENCE [LARGE SCALE GENOMIC DNA]</scope>
    <source>
        <strain evidence="4 5">MDA3139</strain>
    </source>
</reference>
<organism evidence="4 5">
    <name type="scientific">Nocardia nova</name>
    <dbReference type="NCBI Taxonomy" id="37330"/>
    <lineage>
        <taxon>Bacteria</taxon>
        <taxon>Bacillati</taxon>
        <taxon>Actinomycetota</taxon>
        <taxon>Actinomycetes</taxon>
        <taxon>Mycobacteriales</taxon>
        <taxon>Nocardiaceae</taxon>
        <taxon>Nocardia</taxon>
    </lineage>
</organism>
<dbReference type="GO" id="GO:0003677">
    <property type="term" value="F:DNA binding"/>
    <property type="evidence" value="ECO:0007669"/>
    <property type="project" value="UniProtKB-KW"/>
</dbReference>
<evidence type="ECO:0000256" key="1">
    <source>
        <dbReference type="ARBA" id="ARBA00023125"/>
    </source>
</evidence>
<dbReference type="Pfam" id="PF00072">
    <property type="entry name" value="Response_reg"/>
    <property type="match status" value="1"/>
</dbReference>
<dbReference type="Pfam" id="PF00196">
    <property type="entry name" value="GerE"/>
    <property type="match status" value="1"/>
</dbReference>
<feature type="modified residue" description="4-aspartylphosphate" evidence="2">
    <location>
        <position position="61"/>
    </location>
</feature>
<evidence type="ECO:0000256" key="2">
    <source>
        <dbReference type="PROSITE-ProRule" id="PRU00169"/>
    </source>
</evidence>
<dbReference type="GO" id="GO:0000160">
    <property type="term" value="P:phosphorelay signal transduction system"/>
    <property type="evidence" value="ECO:0007669"/>
    <property type="project" value="InterPro"/>
</dbReference>
<name>A0A2S6AM83_9NOCA</name>
<dbReference type="PRINTS" id="PR00038">
    <property type="entry name" value="HTHLUXR"/>
</dbReference>
<evidence type="ECO:0000313" key="4">
    <source>
        <dbReference type="EMBL" id="PPJ36345.1"/>
    </source>
</evidence>
<dbReference type="InterPro" id="IPR016032">
    <property type="entry name" value="Sig_transdc_resp-reg_C-effctor"/>
</dbReference>
<dbReference type="InterPro" id="IPR000792">
    <property type="entry name" value="Tscrpt_reg_LuxR_C"/>
</dbReference>
<dbReference type="Proteomes" id="UP000239874">
    <property type="component" value="Unassembled WGS sequence"/>
</dbReference>
<dbReference type="SUPFAM" id="SSF46894">
    <property type="entry name" value="C-terminal effector domain of the bipartite response regulators"/>
    <property type="match status" value="1"/>
</dbReference>
<dbReference type="RefSeq" id="WP_104380140.1">
    <property type="nucleotide sequence ID" value="NZ_PSZC01000014.1"/>
</dbReference>
<dbReference type="InterPro" id="IPR011006">
    <property type="entry name" value="CheY-like_superfamily"/>
</dbReference>
<dbReference type="InterPro" id="IPR036388">
    <property type="entry name" value="WH-like_DNA-bd_sf"/>
</dbReference>
<dbReference type="PANTHER" id="PTHR43214">
    <property type="entry name" value="TWO-COMPONENT RESPONSE REGULATOR"/>
    <property type="match status" value="1"/>
</dbReference>
<dbReference type="SMART" id="SM00448">
    <property type="entry name" value="REC"/>
    <property type="match status" value="1"/>
</dbReference>
<evidence type="ECO:0000313" key="5">
    <source>
        <dbReference type="Proteomes" id="UP000239874"/>
    </source>
</evidence>
<dbReference type="SMART" id="SM00421">
    <property type="entry name" value="HTH_LUXR"/>
    <property type="match status" value="1"/>
</dbReference>
<keyword evidence="2" id="KW-0597">Phosphoprotein</keyword>
<dbReference type="GO" id="GO:0006355">
    <property type="term" value="P:regulation of DNA-templated transcription"/>
    <property type="evidence" value="ECO:0007669"/>
    <property type="project" value="InterPro"/>
</dbReference>
<dbReference type="SUPFAM" id="SSF52172">
    <property type="entry name" value="CheY-like"/>
    <property type="match status" value="1"/>
</dbReference>
<evidence type="ECO:0000259" key="3">
    <source>
        <dbReference type="PROSITE" id="PS50110"/>
    </source>
</evidence>
<dbReference type="Gene3D" id="3.40.50.2300">
    <property type="match status" value="1"/>
</dbReference>
<dbReference type="PROSITE" id="PS00622">
    <property type="entry name" value="HTH_LUXR_1"/>
    <property type="match status" value="1"/>
</dbReference>
<sequence>MPENSQTVSPRRIGIVEDHQVTIAGLRQILVGEPTVTITAAAAAVPELLALTTELDLVVLDLRLPDGSSPATNIEQLRAAGIETLVLTSGDEPFLVRAAARAGVLSVVRKSERDEIVAAAVRDAAAGKQVPATDWAVAIDSDGEFAAVNLSPRQRDVLALYASGEPAARVAKLTNLTEDTVNAYLGRIRQKYAEAGRPSRTKTELFKRALEDGWLPIPRRRRRPPSMTPHRLAATKALPKYASHDCSPASYPRATCSTWC</sequence>
<dbReference type="Gene3D" id="1.10.10.10">
    <property type="entry name" value="Winged helix-like DNA-binding domain superfamily/Winged helix DNA-binding domain"/>
    <property type="match status" value="1"/>
</dbReference>
<accession>A0A2S6AM83</accession>
<gene>
    <name evidence="4" type="ORF">C5E45_20030</name>
</gene>
<proteinExistence type="predicted"/>
<feature type="domain" description="Response regulatory" evidence="3">
    <location>
        <begin position="12"/>
        <end position="125"/>
    </location>
</feature>
<protein>
    <recommendedName>
        <fullName evidence="3">Response regulatory domain-containing protein</fullName>
    </recommendedName>
</protein>
<dbReference type="InterPro" id="IPR001789">
    <property type="entry name" value="Sig_transdc_resp-reg_receiver"/>
</dbReference>